<evidence type="ECO:0000256" key="8">
    <source>
        <dbReference type="ARBA" id="ARBA00022786"/>
    </source>
</evidence>
<dbReference type="InterPro" id="IPR036361">
    <property type="entry name" value="SAP_dom_sf"/>
</dbReference>
<dbReference type="eggNOG" id="KOG2169">
    <property type="taxonomic scope" value="Eukaryota"/>
</dbReference>
<evidence type="ECO:0000256" key="6">
    <source>
        <dbReference type="ARBA" id="ARBA00022723"/>
    </source>
</evidence>
<comment type="similarity">
    <text evidence="3">Belongs to the PIAS family.</text>
</comment>
<keyword evidence="12" id="KW-0804">Transcription</keyword>
<dbReference type="PANTHER" id="PTHR10782">
    <property type="entry name" value="ZINC FINGER MIZ DOMAIN-CONTAINING PROTEIN"/>
    <property type="match status" value="1"/>
</dbReference>
<protein>
    <recommendedName>
        <fullName evidence="21">Protein inhibitor of activated STAT</fullName>
    </recommendedName>
</protein>
<dbReference type="GO" id="GO:0008270">
    <property type="term" value="F:zinc ion binding"/>
    <property type="evidence" value="ECO:0007669"/>
    <property type="project" value="UniProtKB-KW"/>
</dbReference>
<evidence type="ECO:0000313" key="20">
    <source>
        <dbReference type="Proteomes" id="UP000014500"/>
    </source>
</evidence>
<keyword evidence="13" id="KW-0539">Nucleus</keyword>
<feature type="region of interest" description="Disordered" evidence="15">
    <location>
        <begin position="238"/>
        <end position="261"/>
    </location>
</feature>
<dbReference type="UniPathway" id="UPA00886"/>
<evidence type="ECO:0000256" key="2">
    <source>
        <dbReference type="ARBA" id="ARBA00004718"/>
    </source>
</evidence>
<reference evidence="20" key="1">
    <citation type="submission" date="2011-05" db="EMBL/GenBank/DDBJ databases">
        <authorList>
            <person name="Richards S.R."/>
            <person name="Qu J."/>
            <person name="Jiang H."/>
            <person name="Jhangiani S.N."/>
            <person name="Agravi P."/>
            <person name="Goodspeed R."/>
            <person name="Gross S."/>
            <person name="Mandapat C."/>
            <person name="Jackson L."/>
            <person name="Mathew T."/>
            <person name="Pu L."/>
            <person name="Thornton R."/>
            <person name="Saada N."/>
            <person name="Wilczek-Boney K.B."/>
            <person name="Lee S."/>
            <person name="Kovar C."/>
            <person name="Wu Y."/>
            <person name="Scherer S.E."/>
            <person name="Worley K.C."/>
            <person name="Muzny D.M."/>
            <person name="Gibbs R."/>
        </authorList>
    </citation>
    <scope>NUCLEOTIDE SEQUENCE</scope>
    <source>
        <strain evidence="20">Brora</strain>
    </source>
</reference>
<keyword evidence="7 14" id="KW-0863">Zinc-finger</keyword>
<dbReference type="FunFam" id="2.60.120.780:FF:000001">
    <property type="entry name" value="E3 SUMO-protein ligase PIAS2 isoform X1"/>
    <property type="match status" value="1"/>
</dbReference>
<sequence>MCDNDELKQMILNFRCSELQVLLGFAGRNKTGRKNELQSRALELLKLRSLPVQMKIKELHRRRYPALSTGNKSYNSVPVPATTAPVVDNSMKTYTASSSATQMTSSRANPYLRVNPLDYSAKDLNPHHTTTSNNYPVHPDVKFKRLPFYDVLGELLKPATLVPSSSSRFQENNFMFHLTPQQASDITLSRRDMRPTAKLEYAVQVQLRFCLLETSCEQDDNFPPSICIKVNSKLTQLPNPIPTNKPNVEPKRPSRPVNVTSSCHLSPTVSNHVNVSWASEFGRGYVVGIFLVRRLNSATLLQRLRAQGVRNADHTRALIKEKLAHDADSEIATTSLRVSLLCPLGKMRMQFPCRAISCSHLQCFDASLYLQMNEKKPTWICPVCDKSAPFDKLVLDGLFMEIFASASESNEIQFHEDGSWSPLIPKKEAHVIGSPMPTKPSQQTVEASPAKSVTSSPAKKKSKVEVVDLTLDSSDDEPEQAKKDGTIFQPLAQNPNINQLIIPSNIASSSGPFSRVSPASTRSGPMSPSSLFADIPLLNSTPPAQFCPPGSSPFNEFLTSHAMYNLSSYDFFPMMGQSMSDRQVPPFGSTLGLPGSSLLTCKPTSTSPDVISLD</sequence>
<reference evidence="19" key="2">
    <citation type="submission" date="2015-02" db="UniProtKB">
        <authorList>
            <consortium name="EnsemblMetazoa"/>
        </authorList>
    </citation>
    <scope>IDENTIFICATION</scope>
</reference>
<comment type="pathway">
    <text evidence="2">Protein modification; protein sumoylation.</text>
</comment>
<dbReference type="Proteomes" id="UP000014500">
    <property type="component" value="Unassembled WGS sequence"/>
</dbReference>
<evidence type="ECO:0000259" key="16">
    <source>
        <dbReference type="PROSITE" id="PS50800"/>
    </source>
</evidence>
<dbReference type="Gene3D" id="1.10.720.30">
    <property type="entry name" value="SAP domain"/>
    <property type="match status" value="1"/>
</dbReference>
<evidence type="ECO:0000256" key="12">
    <source>
        <dbReference type="ARBA" id="ARBA00023163"/>
    </source>
</evidence>
<name>T1JE32_STRMM</name>
<proteinExistence type="inferred from homology"/>
<dbReference type="GO" id="GO:0000785">
    <property type="term" value="C:chromatin"/>
    <property type="evidence" value="ECO:0007669"/>
    <property type="project" value="TreeGrafter"/>
</dbReference>
<feature type="domain" description="SAP" evidence="16">
    <location>
        <begin position="11"/>
        <end position="45"/>
    </location>
</feature>
<dbReference type="PhylomeDB" id="T1JE32"/>
<evidence type="ECO:0000256" key="11">
    <source>
        <dbReference type="ARBA" id="ARBA00023015"/>
    </source>
</evidence>
<keyword evidence="6" id="KW-0479">Metal-binding</keyword>
<feature type="domain" description="SP-RING-type" evidence="17">
    <location>
        <begin position="327"/>
        <end position="408"/>
    </location>
</feature>
<dbReference type="OMA" id="PASPMNN"/>
<dbReference type="EMBL" id="JH432114">
    <property type="status" value="NOT_ANNOTATED_CDS"/>
    <property type="molecule type" value="Genomic_DNA"/>
</dbReference>
<evidence type="ECO:0000256" key="13">
    <source>
        <dbReference type="ARBA" id="ARBA00023242"/>
    </source>
</evidence>
<feature type="domain" description="PINIT" evidence="18">
    <location>
        <begin position="129"/>
        <end position="295"/>
    </location>
</feature>
<dbReference type="SMART" id="SM00513">
    <property type="entry name" value="SAP"/>
    <property type="match status" value="1"/>
</dbReference>
<keyword evidence="4" id="KW-1017">Isopeptide bond</keyword>
<dbReference type="InterPro" id="IPR003034">
    <property type="entry name" value="SAP_dom"/>
</dbReference>
<feature type="region of interest" description="Disordered" evidence="15">
    <location>
        <begin position="430"/>
        <end position="459"/>
    </location>
</feature>
<evidence type="ECO:0000259" key="18">
    <source>
        <dbReference type="PROSITE" id="PS51466"/>
    </source>
</evidence>
<dbReference type="FunFam" id="1.10.720.30:FF:000001">
    <property type="entry name" value="E3 SUMO-protein ligase PIAS2 isoform 1"/>
    <property type="match status" value="1"/>
</dbReference>
<keyword evidence="9" id="KW-0862">Zinc</keyword>
<evidence type="ECO:0000256" key="4">
    <source>
        <dbReference type="ARBA" id="ARBA00022499"/>
    </source>
</evidence>
<evidence type="ECO:0000256" key="7">
    <source>
        <dbReference type="ARBA" id="ARBA00022771"/>
    </source>
</evidence>
<dbReference type="InterPro" id="IPR004181">
    <property type="entry name" value="Znf_MIZ"/>
</dbReference>
<evidence type="ECO:0000256" key="1">
    <source>
        <dbReference type="ARBA" id="ARBA00004324"/>
    </source>
</evidence>
<dbReference type="PROSITE" id="PS51466">
    <property type="entry name" value="PINIT"/>
    <property type="match status" value="1"/>
</dbReference>
<dbReference type="SUPFAM" id="SSF68906">
    <property type="entry name" value="SAP domain"/>
    <property type="match status" value="1"/>
</dbReference>
<dbReference type="Gene3D" id="3.30.40.10">
    <property type="entry name" value="Zinc/RING finger domain, C3HC4 (zinc finger)"/>
    <property type="match status" value="1"/>
</dbReference>
<dbReference type="Gene3D" id="2.60.120.780">
    <property type="entry name" value="PINIT domain"/>
    <property type="match status" value="1"/>
</dbReference>
<evidence type="ECO:0000256" key="5">
    <source>
        <dbReference type="ARBA" id="ARBA00022679"/>
    </source>
</evidence>
<dbReference type="InterPro" id="IPR013083">
    <property type="entry name" value="Znf_RING/FYVE/PHD"/>
</dbReference>
<comment type="subcellular location">
    <subcellularLocation>
        <location evidence="1">Nucleus speckle</location>
    </subcellularLocation>
</comment>
<dbReference type="STRING" id="126957.T1JE32"/>
<evidence type="ECO:0000256" key="10">
    <source>
        <dbReference type="ARBA" id="ARBA00022843"/>
    </source>
</evidence>
<dbReference type="PANTHER" id="PTHR10782:SF94">
    <property type="entry name" value="SUPPRESSOR OF VARIEGATION 2-10, ISOFORM I"/>
    <property type="match status" value="1"/>
</dbReference>
<dbReference type="PROSITE" id="PS51044">
    <property type="entry name" value="ZF_SP_RING"/>
    <property type="match status" value="1"/>
</dbReference>
<keyword evidence="10" id="KW-0832">Ubl conjugation</keyword>
<keyword evidence="8" id="KW-0833">Ubl conjugation pathway</keyword>
<dbReference type="GO" id="GO:0006357">
    <property type="term" value="P:regulation of transcription by RNA polymerase II"/>
    <property type="evidence" value="ECO:0007669"/>
    <property type="project" value="TreeGrafter"/>
</dbReference>
<keyword evidence="20" id="KW-1185">Reference proteome</keyword>
<dbReference type="CDD" id="cd16790">
    <property type="entry name" value="SP-RING_PIAS"/>
    <property type="match status" value="1"/>
</dbReference>
<keyword evidence="5" id="KW-0808">Transferase</keyword>
<dbReference type="PROSITE" id="PS50800">
    <property type="entry name" value="SAP"/>
    <property type="match status" value="1"/>
</dbReference>
<evidence type="ECO:0000256" key="9">
    <source>
        <dbReference type="ARBA" id="ARBA00022833"/>
    </source>
</evidence>
<dbReference type="GO" id="GO:0016607">
    <property type="term" value="C:nuclear speck"/>
    <property type="evidence" value="ECO:0007669"/>
    <property type="project" value="UniProtKB-SubCell"/>
</dbReference>
<dbReference type="GO" id="GO:0016925">
    <property type="term" value="P:protein sumoylation"/>
    <property type="evidence" value="ECO:0007669"/>
    <property type="project" value="UniProtKB-UniPathway"/>
</dbReference>
<dbReference type="EnsemblMetazoa" id="SMAR012069-RA">
    <property type="protein sequence ID" value="SMAR012069-PA"/>
    <property type="gene ID" value="SMAR012069"/>
</dbReference>
<dbReference type="AlphaFoldDB" id="T1JE32"/>
<dbReference type="Pfam" id="PF02891">
    <property type="entry name" value="zf-MIZ"/>
    <property type="match status" value="1"/>
</dbReference>
<evidence type="ECO:0000313" key="19">
    <source>
        <dbReference type="EnsemblMetazoa" id="SMAR012069-PA"/>
    </source>
</evidence>
<dbReference type="Pfam" id="PF14324">
    <property type="entry name" value="PINIT"/>
    <property type="match status" value="1"/>
</dbReference>
<dbReference type="GO" id="GO:0003712">
    <property type="term" value="F:transcription coregulator activity"/>
    <property type="evidence" value="ECO:0007669"/>
    <property type="project" value="TreeGrafter"/>
</dbReference>
<feature type="compositionally biased region" description="Polar residues" evidence="15">
    <location>
        <begin position="439"/>
        <end position="457"/>
    </location>
</feature>
<keyword evidence="11" id="KW-0805">Transcription regulation</keyword>
<evidence type="ECO:0008006" key="21">
    <source>
        <dbReference type="Google" id="ProtNLM"/>
    </source>
</evidence>
<dbReference type="InterPro" id="IPR023321">
    <property type="entry name" value="PINIT"/>
</dbReference>
<evidence type="ECO:0000256" key="15">
    <source>
        <dbReference type="SAM" id="MobiDB-lite"/>
    </source>
</evidence>
<dbReference type="HOGENOM" id="CLU_020768_3_0_1"/>
<dbReference type="Pfam" id="PF02037">
    <property type="entry name" value="SAP"/>
    <property type="match status" value="1"/>
</dbReference>
<dbReference type="GO" id="GO:0061665">
    <property type="term" value="F:SUMO ligase activity"/>
    <property type="evidence" value="ECO:0007669"/>
    <property type="project" value="TreeGrafter"/>
</dbReference>
<dbReference type="InterPro" id="IPR038654">
    <property type="entry name" value="PINIT_sf"/>
</dbReference>
<organism evidence="19 20">
    <name type="scientific">Strigamia maritima</name>
    <name type="common">European centipede</name>
    <name type="synonym">Geophilus maritimus</name>
    <dbReference type="NCBI Taxonomy" id="126957"/>
    <lineage>
        <taxon>Eukaryota</taxon>
        <taxon>Metazoa</taxon>
        <taxon>Ecdysozoa</taxon>
        <taxon>Arthropoda</taxon>
        <taxon>Myriapoda</taxon>
        <taxon>Chilopoda</taxon>
        <taxon>Pleurostigmophora</taxon>
        <taxon>Geophilomorpha</taxon>
        <taxon>Linotaeniidae</taxon>
        <taxon>Strigamia</taxon>
    </lineage>
</organism>
<evidence type="ECO:0000259" key="17">
    <source>
        <dbReference type="PROSITE" id="PS51044"/>
    </source>
</evidence>
<evidence type="ECO:0000256" key="3">
    <source>
        <dbReference type="ARBA" id="ARBA00005383"/>
    </source>
</evidence>
<dbReference type="FunFam" id="3.30.40.10:FF:000003">
    <property type="entry name" value="E3 SUMO-protein ligase PIAS2 isoform X1"/>
    <property type="match status" value="1"/>
</dbReference>
<evidence type="ECO:0000256" key="14">
    <source>
        <dbReference type="PROSITE-ProRule" id="PRU00452"/>
    </source>
</evidence>
<accession>T1JE32</accession>